<evidence type="ECO:0000256" key="6">
    <source>
        <dbReference type="ARBA" id="ARBA00022692"/>
    </source>
</evidence>
<evidence type="ECO:0000256" key="7">
    <source>
        <dbReference type="ARBA" id="ARBA00022989"/>
    </source>
</evidence>
<feature type="compositionally biased region" description="Polar residues" evidence="10">
    <location>
        <begin position="45"/>
        <end position="56"/>
    </location>
</feature>
<keyword evidence="14" id="KW-1185">Reference proteome</keyword>
<proteinExistence type="inferred from homology"/>
<dbReference type="eggNOG" id="KOG3140">
    <property type="taxonomic scope" value="Eukaryota"/>
</dbReference>
<keyword evidence="6 11" id="KW-0812">Transmembrane</keyword>
<dbReference type="GO" id="GO:0000022">
    <property type="term" value="P:mitotic spindle elongation"/>
    <property type="evidence" value="ECO:0007669"/>
    <property type="project" value="TreeGrafter"/>
</dbReference>
<evidence type="ECO:0000256" key="5">
    <source>
        <dbReference type="ARBA" id="ARBA00020673"/>
    </source>
</evidence>
<evidence type="ECO:0000256" key="8">
    <source>
        <dbReference type="ARBA" id="ARBA00023034"/>
    </source>
</evidence>
<dbReference type="EMBL" id="JH767557">
    <property type="protein sequence ID" value="EON62023.1"/>
    <property type="molecule type" value="Genomic_DNA"/>
</dbReference>
<dbReference type="PANTHER" id="PTHR47549:SF1">
    <property type="entry name" value="GOLGI APPARATUS MEMBRANE PROTEIN TVP38"/>
    <property type="match status" value="1"/>
</dbReference>
<reference evidence="14" key="1">
    <citation type="submission" date="2012-06" db="EMBL/GenBank/DDBJ databases">
        <title>The genome sequence of Coniosporium apollinis CBS 100218.</title>
        <authorList>
            <consortium name="The Broad Institute Genome Sequencing Platform"/>
            <person name="Cuomo C."/>
            <person name="Gorbushina A."/>
            <person name="Noack S."/>
            <person name="Walker B."/>
            <person name="Young S.K."/>
            <person name="Zeng Q."/>
            <person name="Gargeya S."/>
            <person name="Fitzgerald M."/>
            <person name="Haas B."/>
            <person name="Abouelleil A."/>
            <person name="Alvarado L."/>
            <person name="Arachchi H.M."/>
            <person name="Berlin A.M."/>
            <person name="Chapman S.B."/>
            <person name="Goldberg J."/>
            <person name="Griggs A."/>
            <person name="Gujja S."/>
            <person name="Hansen M."/>
            <person name="Howarth C."/>
            <person name="Imamovic A."/>
            <person name="Larimer J."/>
            <person name="McCowan C."/>
            <person name="Montmayeur A."/>
            <person name="Murphy C."/>
            <person name="Neiman D."/>
            <person name="Pearson M."/>
            <person name="Priest M."/>
            <person name="Roberts A."/>
            <person name="Saif S."/>
            <person name="Shea T."/>
            <person name="Sisk P."/>
            <person name="Sykes S."/>
            <person name="Wortman J."/>
            <person name="Nusbaum C."/>
            <person name="Birren B."/>
        </authorList>
    </citation>
    <scope>NUCLEOTIDE SEQUENCE [LARGE SCALE GENOMIC DNA]</scope>
    <source>
        <strain evidence="14">CBS 100218</strain>
    </source>
</reference>
<feature type="compositionally biased region" description="Basic and acidic residues" evidence="10">
    <location>
        <begin position="309"/>
        <end position="325"/>
    </location>
</feature>
<feature type="transmembrane region" description="Helical" evidence="11">
    <location>
        <begin position="81"/>
        <end position="100"/>
    </location>
</feature>
<sequence>MPPSDDWDIRALAIPIDDTPENTRRRSPSPAVNRTPLSSFRHRSSPTAGPSTWQSRVQRNADKLQRHALRTYNNLSVLQRVLAVSTGLTMLVLTVLFLIYHNSIFGWLAPAAKRWREIKGGWMILWALVFVVSFPPLIGYSTLLTISGFVYGFPNGWFIVASATILGSTASFLASRSLLKSLVHRLIAHDTRFAALALTLKHDGLKLLVMIRLCPLPYSLSNGAIATFPTVHPLAFMAASAAASPKLLLHVFVGAKLGEIAEKGGQMDAKTKAISYLSIGIGMVAGAVTGWIIYRQTKARARELEQLEEENARGSSREQLVREYSDDPGALEAAERLREGEDDISLRESYGEEAGEVYRDESSGSEEEGGRDVFGVGDGGGDVDAPIGGRR</sequence>
<dbReference type="RefSeq" id="XP_007777340.1">
    <property type="nucleotide sequence ID" value="XM_007779150.1"/>
</dbReference>
<organism evidence="13 14">
    <name type="scientific">Coniosporium apollinis (strain CBS 100218)</name>
    <name type="common">Rock-inhabiting black yeast</name>
    <dbReference type="NCBI Taxonomy" id="1168221"/>
    <lineage>
        <taxon>Eukaryota</taxon>
        <taxon>Fungi</taxon>
        <taxon>Dikarya</taxon>
        <taxon>Ascomycota</taxon>
        <taxon>Pezizomycotina</taxon>
        <taxon>Dothideomycetes</taxon>
        <taxon>Dothideomycetes incertae sedis</taxon>
        <taxon>Coniosporium</taxon>
    </lineage>
</organism>
<accession>R7YJH1</accession>
<dbReference type="GO" id="GO:0016192">
    <property type="term" value="P:vesicle-mediated transport"/>
    <property type="evidence" value="ECO:0007669"/>
    <property type="project" value="TreeGrafter"/>
</dbReference>
<keyword evidence="8" id="KW-0333">Golgi apparatus</keyword>
<dbReference type="PANTHER" id="PTHR47549">
    <property type="entry name" value="GOLGI APPARATUS MEMBRANE PROTEIN TVP38-RELATED"/>
    <property type="match status" value="1"/>
</dbReference>
<evidence type="ECO:0000256" key="3">
    <source>
        <dbReference type="ARBA" id="ARBA00008640"/>
    </source>
</evidence>
<evidence type="ECO:0000256" key="11">
    <source>
        <dbReference type="SAM" id="Phobius"/>
    </source>
</evidence>
<dbReference type="Pfam" id="PF09335">
    <property type="entry name" value="VTT_dom"/>
    <property type="match status" value="1"/>
</dbReference>
<evidence type="ECO:0000256" key="10">
    <source>
        <dbReference type="SAM" id="MobiDB-lite"/>
    </source>
</evidence>
<evidence type="ECO:0000256" key="4">
    <source>
        <dbReference type="ARBA" id="ARBA00013533"/>
    </source>
</evidence>
<comment type="similarity">
    <text evidence="3">Belongs to the TVP38/TMEM64 family.</text>
</comment>
<dbReference type="OrthoDB" id="166803at2759"/>
<evidence type="ECO:0000256" key="2">
    <source>
        <dbReference type="ARBA" id="ARBA00004653"/>
    </source>
</evidence>
<evidence type="ECO:0000313" key="13">
    <source>
        <dbReference type="EMBL" id="EON62023.1"/>
    </source>
</evidence>
<dbReference type="GO" id="GO:0000139">
    <property type="term" value="C:Golgi membrane"/>
    <property type="evidence" value="ECO:0007669"/>
    <property type="project" value="UniProtKB-SubCell"/>
</dbReference>
<feature type="transmembrane region" description="Helical" evidence="11">
    <location>
        <begin position="273"/>
        <end position="294"/>
    </location>
</feature>
<dbReference type="OMA" id="YHDEFTD"/>
<feature type="transmembrane region" description="Helical" evidence="11">
    <location>
        <begin position="157"/>
        <end position="175"/>
    </location>
</feature>
<evidence type="ECO:0000256" key="9">
    <source>
        <dbReference type="ARBA" id="ARBA00023136"/>
    </source>
</evidence>
<evidence type="ECO:0000313" key="14">
    <source>
        <dbReference type="Proteomes" id="UP000016924"/>
    </source>
</evidence>
<dbReference type="AlphaFoldDB" id="R7YJH1"/>
<keyword evidence="9 11" id="KW-0472">Membrane</keyword>
<feature type="region of interest" description="Disordered" evidence="10">
    <location>
        <begin position="17"/>
        <end position="56"/>
    </location>
</feature>
<gene>
    <name evidence="13" type="ORF">W97_01242</name>
</gene>
<protein>
    <recommendedName>
        <fullName evidence="4">Golgi apparatus membrane protein TVP38</fullName>
    </recommendedName>
    <alternativeName>
        <fullName evidence="5">Golgi apparatus membrane protein tvp38</fullName>
    </alternativeName>
</protein>
<evidence type="ECO:0000259" key="12">
    <source>
        <dbReference type="Pfam" id="PF09335"/>
    </source>
</evidence>
<dbReference type="InterPro" id="IPR051076">
    <property type="entry name" value="Golgi_membrane_TVP38/TMEM64"/>
</dbReference>
<feature type="domain" description="VTT" evidence="12">
    <location>
        <begin position="140"/>
        <end position="255"/>
    </location>
</feature>
<evidence type="ECO:0000256" key="1">
    <source>
        <dbReference type="ARBA" id="ARBA00002978"/>
    </source>
</evidence>
<dbReference type="GeneID" id="19898553"/>
<comment type="subcellular location">
    <subcellularLocation>
        <location evidence="2">Golgi apparatus membrane</location>
        <topology evidence="2">Multi-pass membrane protein</topology>
    </subcellularLocation>
</comment>
<dbReference type="InterPro" id="IPR032816">
    <property type="entry name" value="VTT_dom"/>
</dbReference>
<keyword evidence="7 11" id="KW-1133">Transmembrane helix</keyword>
<comment type="function">
    <text evidence="1">Golgi membrane protein involved in vesicular trafficking and spindle migration.</text>
</comment>
<dbReference type="STRING" id="1168221.R7YJH1"/>
<feature type="transmembrane region" description="Helical" evidence="11">
    <location>
        <begin position="121"/>
        <end position="151"/>
    </location>
</feature>
<name>R7YJH1_CONA1</name>
<feature type="compositionally biased region" description="Basic and acidic residues" evidence="10">
    <location>
        <begin position="333"/>
        <end position="362"/>
    </location>
</feature>
<dbReference type="Proteomes" id="UP000016924">
    <property type="component" value="Unassembled WGS sequence"/>
</dbReference>
<dbReference type="HOGENOM" id="CLU_041954_0_0_1"/>
<feature type="region of interest" description="Disordered" evidence="10">
    <location>
        <begin position="309"/>
        <end position="391"/>
    </location>
</feature>